<protein>
    <submittedName>
        <fullName evidence="1">Uncharacterized protein</fullName>
    </submittedName>
</protein>
<evidence type="ECO:0000313" key="2">
    <source>
        <dbReference type="Proteomes" id="UP000799755"/>
    </source>
</evidence>
<proteinExistence type="predicted"/>
<accession>A0ACB6R4I2</accession>
<dbReference type="EMBL" id="MU003498">
    <property type="protein sequence ID" value="KAF2474091.1"/>
    <property type="molecule type" value="Genomic_DNA"/>
</dbReference>
<organism evidence="1 2">
    <name type="scientific">Lindgomyces ingoldianus</name>
    <dbReference type="NCBI Taxonomy" id="673940"/>
    <lineage>
        <taxon>Eukaryota</taxon>
        <taxon>Fungi</taxon>
        <taxon>Dikarya</taxon>
        <taxon>Ascomycota</taxon>
        <taxon>Pezizomycotina</taxon>
        <taxon>Dothideomycetes</taxon>
        <taxon>Pleosporomycetidae</taxon>
        <taxon>Pleosporales</taxon>
        <taxon>Lindgomycetaceae</taxon>
        <taxon>Lindgomyces</taxon>
    </lineage>
</organism>
<sequence length="379" mass="41591">MHKKALLMLSQDFAPTFDFPRAHQLDGIQLRQIKESNDIIAHFTLSPLSAPKDIPVPLGNSRSPWFSPHCHPPYWKFSSFPNMGTAPDFKPGELEQLLLFYSSPGPAEMPWDSATSTNTEIGNLFPTNLAPMTPALSTPLPFSSATSAPRPTSPPPPPTRLSPLVTLKKRPRINRKTREGKPSKITKPKKQPRQDEKPFMKLREEDKGNLLMSTIVGGEAEDAVPLSYGAQRQIEALKKAEEKAAAAKTAREEQEAKKALQHVTARVGVASEEDAVRLGLPDLEAFNCDSAVYDTETIFGRLKGKLRSSLRFAPFDGNSGFLASNYTGAIMEYGEITVAVLEGRYEPCNGCGSYYGVFLKNPKAGLSIVLATIRPDIVI</sequence>
<gene>
    <name evidence="1" type="ORF">BDR25DRAFT_351634</name>
</gene>
<name>A0ACB6R4I2_9PLEO</name>
<comment type="caution">
    <text evidence="1">The sequence shown here is derived from an EMBL/GenBank/DDBJ whole genome shotgun (WGS) entry which is preliminary data.</text>
</comment>
<evidence type="ECO:0000313" key="1">
    <source>
        <dbReference type="EMBL" id="KAF2474091.1"/>
    </source>
</evidence>
<keyword evidence="2" id="KW-1185">Reference proteome</keyword>
<dbReference type="Proteomes" id="UP000799755">
    <property type="component" value="Unassembled WGS sequence"/>
</dbReference>
<reference evidence="1" key="1">
    <citation type="journal article" date="2020" name="Stud. Mycol.">
        <title>101 Dothideomycetes genomes: a test case for predicting lifestyles and emergence of pathogens.</title>
        <authorList>
            <person name="Haridas S."/>
            <person name="Albert R."/>
            <person name="Binder M."/>
            <person name="Bloem J."/>
            <person name="Labutti K."/>
            <person name="Salamov A."/>
            <person name="Andreopoulos B."/>
            <person name="Baker S."/>
            <person name="Barry K."/>
            <person name="Bills G."/>
            <person name="Bluhm B."/>
            <person name="Cannon C."/>
            <person name="Castanera R."/>
            <person name="Culley D."/>
            <person name="Daum C."/>
            <person name="Ezra D."/>
            <person name="Gonzalez J."/>
            <person name="Henrissat B."/>
            <person name="Kuo A."/>
            <person name="Liang C."/>
            <person name="Lipzen A."/>
            <person name="Lutzoni F."/>
            <person name="Magnuson J."/>
            <person name="Mondo S."/>
            <person name="Nolan M."/>
            <person name="Ohm R."/>
            <person name="Pangilinan J."/>
            <person name="Park H.-J."/>
            <person name="Ramirez L."/>
            <person name="Alfaro M."/>
            <person name="Sun H."/>
            <person name="Tritt A."/>
            <person name="Yoshinaga Y."/>
            <person name="Zwiers L.-H."/>
            <person name="Turgeon B."/>
            <person name="Goodwin S."/>
            <person name="Spatafora J."/>
            <person name="Crous P."/>
            <person name="Grigoriev I."/>
        </authorList>
    </citation>
    <scope>NUCLEOTIDE SEQUENCE</scope>
    <source>
        <strain evidence="1">ATCC 200398</strain>
    </source>
</reference>